<keyword evidence="1" id="KW-0732">Signal</keyword>
<dbReference type="EMBL" id="SMKA01000352">
    <property type="protein sequence ID" value="TDC15035.1"/>
    <property type="molecule type" value="Genomic_DNA"/>
</dbReference>
<dbReference type="OrthoDB" id="4178270at2"/>
<protein>
    <submittedName>
        <fullName evidence="2">Uncharacterized protein</fullName>
    </submittedName>
</protein>
<dbReference type="AlphaFoldDB" id="A0A4R4NZJ4"/>
<reference evidence="2 3" key="1">
    <citation type="submission" date="2019-03" db="EMBL/GenBank/DDBJ databases">
        <title>Draft genome sequences of novel Actinobacteria.</title>
        <authorList>
            <person name="Sahin N."/>
            <person name="Ay H."/>
            <person name="Saygin H."/>
        </authorList>
    </citation>
    <scope>NUCLEOTIDE SEQUENCE [LARGE SCALE GENOMIC DNA]</scope>
    <source>
        <strain evidence="2 3">JCM 30547</strain>
    </source>
</reference>
<feature type="signal peptide" evidence="1">
    <location>
        <begin position="1"/>
        <end position="22"/>
    </location>
</feature>
<name>A0A4R4NZJ4_9ACTN</name>
<evidence type="ECO:0000256" key="1">
    <source>
        <dbReference type="SAM" id="SignalP"/>
    </source>
</evidence>
<dbReference type="InterPro" id="IPR023296">
    <property type="entry name" value="Glyco_hydro_beta-prop_sf"/>
</dbReference>
<dbReference type="Proteomes" id="UP000295075">
    <property type="component" value="Unassembled WGS sequence"/>
</dbReference>
<gene>
    <name evidence="2" type="ORF">E1261_41015</name>
</gene>
<evidence type="ECO:0000313" key="3">
    <source>
        <dbReference type="Proteomes" id="UP000295075"/>
    </source>
</evidence>
<feature type="chain" id="PRO_5020671375" evidence="1">
    <location>
        <begin position="23"/>
        <end position="347"/>
    </location>
</feature>
<sequence length="347" mass="36789">MIRRIAALAAVLALLPHSSAQAAVGGWSAPIRLYAASDIQARGYAYAPSVVAGSPTRIYTCHSKAANTIRDDIFLTKVGGTSTSVLTGSGSGWDHFHNCDPSVVRVNVPFNGQTYSYAMFYLGNDVDASAHNAIGVAVAHNLDGPWVKLPNPVIQFPGNAPTEWGAGQPTATTINAADGTVVLAWTQGLPSGNVGKAAQVSFASGTPVVQFERVLPMAGLTKSTGEPDDGLNNFDLVYSPPRDRFYLVREGHPYPSGSQPDYISDHLQIASISGAGFWGTPGVSWTVESTITSARTGRPRTHNPGFLRTAYGTLPNESELTVVYTSAGYDPDSLWSYTLWQTTAPLS</sequence>
<dbReference type="RefSeq" id="WP_132415164.1">
    <property type="nucleotide sequence ID" value="NZ_SMKA01000352.1"/>
</dbReference>
<proteinExistence type="predicted"/>
<comment type="caution">
    <text evidence="2">The sequence shown here is derived from an EMBL/GenBank/DDBJ whole genome shotgun (WGS) entry which is preliminary data.</text>
</comment>
<accession>A0A4R4NZJ4</accession>
<organism evidence="2 3">
    <name type="scientific">Kribbella albertanoniae</name>
    <dbReference type="NCBI Taxonomy" id="1266829"/>
    <lineage>
        <taxon>Bacteria</taxon>
        <taxon>Bacillati</taxon>
        <taxon>Actinomycetota</taxon>
        <taxon>Actinomycetes</taxon>
        <taxon>Propionibacteriales</taxon>
        <taxon>Kribbellaceae</taxon>
        <taxon>Kribbella</taxon>
    </lineage>
</organism>
<evidence type="ECO:0000313" key="2">
    <source>
        <dbReference type="EMBL" id="TDC15035.1"/>
    </source>
</evidence>
<dbReference type="SUPFAM" id="SSF75005">
    <property type="entry name" value="Arabinanase/levansucrase/invertase"/>
    <property type="match status" value="1"/>
</dbReference>
<dbReference type="Gene3D" id="2.115.10.20">
    <property type="entry name" value="Glycosyl hydrolase domain, family 43"/>
    <property type="match status" value="1"/>
</dbReference>
<keyword evidence="3" id="KW-1185">Reference proteome</keyword>